<name>A0A6N7ZJ65_9MICO</name>
<evidence type="ECO:0000313" key="1">
    <source>
        <dbReference type="EMBL" id="MTG89452.1"/>
    </source>
</evidence>
<gene>
    <name evidence="1" type="ORF">GJV82_10925</name>
</gene>
<reference evidence="1 2" key="1">
    <citation type="submission" date="2019-11" db="EMBL/GenBank/DDBJ databases">
        <title>Cellulosimicrobium composti sp. nov. isolated from a compost.</title>
        <authorList>
            <person name="Yang Y."/>
        </authorList>
    </citation>
    <scope>NUCLEOTIDE SEQUENCE [LARGE SCALE GENOMIC DNA]</scope>
    <source>
        <strain evidence="1 2">BIT-GX5</strain>
    </source>
</reference>
<dbReference type="InterPro" id="IPR046288">
    <property type="entry name" value="DUF6325"/>
</dbReference>
<dbReference type="Pfam" id="PF19850">
    <property type="entry name" value="DUF6325"/>
    <property type="match status" value="1"/>
</dbReference>
<protein>
    <submittedName>
        <fullName evidence="1">DUF1269 domain-containing protein</fullName>
    </submittedName>
</protein>
<proteinExistence type="predicted"/>
<dbReference type="Proteomes" id="UP000440668">
    <property type="component" value="Unassembled WGS sequence"/>
</dbReference>
<organism evidence="1 2">
    <name type="scientific">Cellulosimicrobium composti</name>
    <dbReference type="NCBI Taxonomy" id="2672572"/>
    <lineage>
        <taxon>Bacteria</taxon>
        <taxon>Bacillati</taxon>
        <taxon>Actinomycetota</taxon>
        <taxon>Actinomycetes</taxon>
        <taxon>Micrococcales</taxon>
        <taxon>Promicromonosporaceae</taxon>
        <taxon>Cellulosimicrobium</taxon>
    </lineage>
</organism>
<dbReference type="AlphaFoldDB" id="A0A6N7ZJ65"/>
<sequence length="139" mass="14094">MGPIDYIVVEFPENRLDGEALPLLLDLVDRGIIRVLDLAFVRKSASGEVSAADLRNLDATGGFDLTVFEGASSGILGDDDLEEAGAALAPGAAAGVLVYENTWAAPFAAALRRGGGSLVAGGRIPVEAVVAALDAADAS</sequence>
<evidence type="ECO:0000313" key="2">
    <source>
        <dbReference type="Proteomes" id="UP000440668"/>
    </source>
</evidence>
<comment type="caution">
    <text evidence="1">The sequence shown here is derived from an EMBL/GenBank/DDBJ whole genome shotgun (WGS) entry which is preliminary data.</text>
</comment>
<accession>A0A6N7ZJ65</accession>
<dbReference type="EMBL" id="WMKA01000022">
    <property type="protein sequence ID" value="MTG89452.1"/>
    <property type="molecule type" value="Genomic_DNA"/>
</dbReference>